<dbReference type="SUPFAM" id="SSF53098">
    <property type="entry name" value="Ribonuclease H-like"/>
    <property type="match status" value="1"/>
</dbReference>
<dbReference type="VEuPathDB" id="FungiDB:RhiirFUN_000976"/>
<sequence length="238" mass="27820">MKSHLALRCSKVPHNIKIEYLRMISNEEVSEQSISKINKTDNSGNIDFTRADKSLVRFFICCGIPFSVVDSPFFQDFVKSLCFEYKLPKRTTLSTTYLNAESVNELIHGLVHLDKIFSEQPDIFINAIKTKAIIQDRQFWYNVEQLKLILKPAKSAIKALEFNTTTLADCFFELLKMAQAISEIPSFQNIDFKKKCIAIFNKRWKEFDINTYMVAFLLHPKYRDKKLKIQFNNSKFFI</sequence>
<dbReference type="InterPro" id="IPR012337">
    <property type="entry name" value="RNaseH-like_sf"/>
</dbReference>
<reference evidence="1" key="1">
    <citation type="submission" date="2013-07" db="EMBL/GenBank/DDBJ databases">
        <title>The genome of an arbuscular mycorrhizal fungus provides insights into the evolution of the oldest plant symbiosis.</title>
        <authorList>
            <consortium name="DOE Joint Genome Institute"/>
            <person name="Tisserant E."/>
            <person name="Malbreil M."/>
            <person name="Kuo A."/>
            <person name="Kohler A."/>
            <person name="Symeonidi A."/>
            <person name="Balestrini R."/>
            <person name="Charron P."/>
            <person name="Duensing N."/>
            <person name="Frei-dit-Frey N."/>
            <person name="Gianinazzi-Pearson V."/>
            <person name="Gilbert B."/>
            <person name="Handa Y."/>
            <person name="Hijri M."/>
            <person name="Kaul R."/>
            <person name="Kawaguchi M."/>
            <person name="Krajinski F."/>
            <person name="Lammers P."/>
            <person name="Lapierre D."/>
            <person name="Masclaux F.G."/>
            <person name="Murat C."/>
            <person name="Morin E."/>
            <person name="Ndikumana S."/>
            <person name="Pagni M."/>
            <person name="Petitpierre D."/>
            <person name="Requena N."/>
            <person name="Rosikiewicz P."/>
            <person name="Riley R."/>
            <person name="Saito K."/>
            <person name="San Clemente H."/>
            <person name="Shapiro H."/>
            <person name="van Tuinen D."/>
            <person name="Becard G."/>
            <person name="Bonfante P."/>
            <person name="Paszkowski U."/>
            <person name="Shachar-Hill Y."/>
            <person name="Young J.P."/>
            <person name="Sanders I.R."/>
            <person name="Henrissat B."/>
            <person name="Rensing S.A."/>
            <person name="Grigoriev I.V."/>
            <person name="Corradi N."/>
            <person name="Roux C."/>
            <person name="Martin F."/>
        </authorList>
    </citation>
    <scope>NUCLEOTIDE SEQUENCE</scope>
    <source>
        <strain evidence="1">DAOM 197198</strain>
    </source>
</reference>
<dbReference type="AlphaFoldDB" id="U9U7U4"/>
<accession>U9U7U4</accession>
<proteinExistence type="predicted"/>
<dbReference type="EMBL" id="KI285750">
    <property type="protein sequence ID" value="ESA11671.1"/>
    <property type="molecule type" value="Genomic_DNA"/>
</dbReference>
<protein>
    <submittedName>
        <fullName evidence="1">Uncharacterized protein</fullName>
    </submittedName>
</protein>
<name>U9U7U4_RHIID</name>
<gene>
    <name evidence="1" type="ORF">GLOINDRAFT_323723</name>
</gene>
<dbReference type="HOGENOM" id="CLU_1166363_0_0_1"/>
<evidence type="ECO:0000313" key="1">
    <source>
        <dbReference type="EMBL" id="ESA11671.1"/>
    </source>
</evidence>
<dbReference type="eggNOG" id="ENOG502T1S6">
    <property type="taxonomic scope" value="Eukaryota"/>
</dbReference>
<organism evidence="1">
    <name type="scientific">Rhizophagus irregularis (strain DAOM 181602 / DAOM 197198 / MUCL 43194)</name>
    <name type="common">Arbuscular mycorrhizal fungus</name>
    <name type="synonym">Glomus intraradices</name>
    <dbReference type="NCBI Taxonomy" id="747089"/>
    <lineage>
        <taxon>Eukaryota</taxon>
        <taxon>Fungi</taxon>
        <taxon>Fungi incertae sedis</taxon>
        <taxon>Mucoromycota</taxon>
        <taxon>Glomeromycotina</taxon>
        <taxon>Glomeromycetes</taxon>
        <taxon>Glomerales</taxon>
        <taxon>Glomeraceae</taxon>
        <taxon>Rhizophagus</taxon>
    </lineage>
</organism>